<sequence>MQQMPGRRQGSRRGMPPIARTRRRNAGPPVDVDVFQLNKYCWRALGGVESFFAGNQGGLRPCGGEPDDYEEKDYYELGAEGRRMEKEGNHVDC</sequence>
<dbReference type="AlphaFoldDB" id="A0AAQ3K2J2"/>
<feature type="region of interest" description="Disordered" evidence="1">
    <location>
        <begin position="1"/>
        <end position="29"/>
    </location>
</feature>
<gene>
    <name evidence="2" type="ORF">Cni_G09455</name>
</gene>
<evidence type="ECO:0000313" key="3">
    <source>
        <dbReference type="Proteomes" id="UP001327560"/>
    </source>
</evidence>
<evidence type="ECO:0000313" key="2">
    <source>
        <dbReference type="EMBL" id="WOL00742.1"/>
    </source>
</evidence>
<keyword evidence="3" id="KW-1185">Reference proteome</keyword>
<accession>A0AAQ3K2J2</accession>
<organism evidence="2 3">
    <name type="scientific">Canna indica</name>
    <name type="common">Indian-shot</name>
    <dbReference type="NCBI Taxonomy" id="4628"/>
    <lineage>
        <taxon>Eukaryota</taxon>
        <taxon>Viridiplantae</taxon>
        <taxon>Streptophyta</taxon>
        <taxon>Embryophyta</taxon>
        <taxon>Tracheophyta</taxon>
        <taxon>Spermatophyta</taxon>
        <taxon>Magnoliopsida</taxon>
        <taxon>Liliopsida</taxon>
        <taxon>Zingiberales</taxon>
        <taxon>Cannaceae</taxon>
        <taxon>Canna</taxon>
    </lineage>
</organism>
<dbReference type="Proteomes" id="UP001327560">
    <property type="component" value="Chromosome 3"/>
</dbReference>
<protein>
    <submittedName>
        <fullName evidence="2">Uncharacterized protein</fullName>
    </submittedName>
</protein>
<dbReference type="EMBL" id="CP136892">
    <property type="protein sequence ID" value="WOL00742.1"/>
    <property type="molecule type" value="Genomic_DNA"/>
</dbReference>
<evidence type="ECO:0000256" key="1">
    <source>
        <dbReference type="SAM" id="MobiDB-lite"/>
    </source>
</evidence>
<name>A0AAQ3K2J2_9LILI</name>
<reference evidence="2 3" key="1">
    <citation type="submission" date="2023-10" db="EMBL/GenBank/DDBJ databases">
        <title>Chromosome-scale genome assembly provides insights into flower coloration mechanisms of Canna indica.</title>
        <authorList>
            <person name="Li C."/>
        </authorList>
    </citation>
    <scope>NUCLEOTIDE SEQUENCE [LARGE SCALE GENOMIC DNA]</scope>
    <source>
        <tissue evidence="2">Flower</tissue>
    </source>
</reference>
<proteinExistence type="predicted"/>